<dbReference type="Pfam" id="PF20240">
    <property type="entry name" value="DUF6597"/>
    <property type="match status" value="1"/>
</dbReference>
<keyword evidence="1" id="KW-0805">Transcription regulation</keyword>
<evidence type="ECO:0000313" key="6">
    <source>
        <dbReference type="EMBL" id="MCC3266923.1"/>
    </source>
</evidence>
<protein>
    <submittedName>
        <fullName evidence="6">Helix-turn-helix transcriptional regulator</fullName>
    </submittedName>
</protein>
<keyword evidence="2" id="KW-0238">DNA-binding</keyword>
<feature type="compositionally biased region" description="Basic and acidic residues" evidence="4">
    <location>
        <begin position="133"/>
        <end position="143"/>
    </location>
</feature>
<dbReference type="InterPro" id="IPR009057">
    <property type="entry name" value="Homeodomain-like_sf"/>
</dbReference>
<feature type="domain" description="HTH araC/xylS-type" evidence="5">
    <location>
        <begin position="179"/>
        <end position="277"/>
    </location>
</feature>
<organism evidence="6 7">
    <name type="scientific">Arthrobacter gengyunqii</name>
    <dbReference type="NCBI Taxonomy" id="2886940"/>
    <lineage>
        <taxon>Bacteria</taxon>
        <taxon>Bacillati</taxon>
        <taxon>Actinomycetota</taxon>
        <taxon>Actinomycetes</taxon>
        <taxon>Micrococcales</taxon>
        <taxon>Micrococcaceae</taxon>
        <taxon>Arthrobacter</taxon>
    </lineage>
</organism>
<keyword evidence="3" id="KW-0804">Transcription</keyword>
<dbReference type="Gene3D" id="1.10.10.60">
    <property type="entry name" value="Homeodomain-like"/>
    <property type="match status" value="1"/>
</dbReference>
<evidence type="ECO:0000256" key="4">
    <source>
        <dbReference type="SAM" id="MobiDB-lite"/>
    </source>
</evidence>
<sequence length="281" mass="30741">MEEQWRGTLYPSRLPVFQRILPAAALADRVRWFWIPEWNLAPGRVSRQELLPFPALNLVVQPDGVTLSGPATRRSFRDLSGRGWAVGMLLRPAAVPVFVQEPGSLRDIEIPVEAPELLTAVSAAMADGTDSEATVHDEQLSKDQDDDGGASRRAAAVVVAARWLEARVPVPNADALLANRLEDLIQSDPALMRVDQAAEQLGVSVRTVQRLARRHVGLPPLAMIRRYRLQEAAERVRLHPSTPIADIAAELGYADQAHLAAAFREILGFTASSYRRSAGGS</sequence>
<evidence type="ECO:0000313" key="7">
    <source>
        <dbReference type="Proteomes" id="UP001139168"/>
    </source>
</evidence>
<dbReference type="Proteomes" id="UP001139168">
    <property type="component" value="Unassembled WGS sequence"/>
</dbReference>
<dbReference type="EMBL" id="JAJFZQ010000006">
    <property type="protein sequence ID" value="MCC3266923.1"/>
    <property type="molecule type" value="Genomic_DNA"/>
</dbReference>
<dbReference type="SUPFAM" id="SSF46689">
    <property type="entry name" value="Homeodomain-like"/>
    <property type="match status" value="1"/>
</dbReference>
<dbReference type="InterPro" id="IPR018060">
    <property type="entry name" value="HTH_AraC"/>
</dbReference>
<dbReference type="PROSITE" id="PS01124">
    <property type="entry name" value="HTH_ARAC_FAMILY_2"/>
    <property type="match status" value="1"/>
</dbReference>
<evidence type="ECO:0000259" key="5">
    <source>
        <dbReference type="PROSITE" id="PS01124"/>
    </source>
</evidence>
<accession>A0ABS8GKQ0</accession>
<dbReference type="InterPro" id="IPR018062">
    <property type="entry name" value="HTH_AraC-typ_CS"/>
</dbReference>
<dbReference type="SMART" id="SM00342">
    <property type="entry name" value="HTH_ARAC"/>
    <property type="match status" value="1"/>
</dbReference>
<evidence type="ECO:0000256" key="2">
    <source>
        <dbReference type="ARBA" id="ARBA00023125"/>
    </source>
</evidence>
<comment type="caution">
    <text evidence="6">The sequence shown here is derived from an EMBL/GenBank/DDBJ whole genome shotgun (WGS) entry which is preliminary data.</text>
</comment>
<dbReference type="RefSeq" id="WP_227891730.1">
    <property type="nucleotide sequence ID" value="NZ_JAJFZQ010000006.1"/>
</dbReference>
<evidence type="ECO:0000256" key="3">
    <source>
        <dbReference type="ARBA" id="ARBA00023163"/>
    </source>
</evidence>
<proteinExistence type="predicted"/>
<dbReference type="PANTHER" id="PTHR46796">
    <property type="entry name" value="HTH-TYPE TRANSCRIPTIONAL ACTIVATOR RHAS-RELATED"/>
    <property type="match status" value="1"/>
</dbReference>
<dbReference type="InterPro" id="IPR050204">
    <property type="entry name" value="AraC_XylS_family_regulators"/>
</dbReference>
<dbReference type="Pfam" id="PF12833">
    <property type="entry name" value="HTH_18"/>
    <property type="match status" value="1"/>
</dbReference>
<evidence type="ECO:0000256" key="1">
    <source>
        <dbReference type="ARBA" id="ARBA00023015"/>
    </source>
</evidence>
<reference evidence="6" key="1">
    <citation type="submission" date="2021-10" db="EMBL/GenBank/DDBJ databases">
        <title>Novel species in genus Arthrobacter.</title>
        <authorList>
            <person name="Liu Y."/>
        </authorList>
    </citation>
    <scope>NUCLEOTIDE SEQUENCE</scope>
    <source>
        <strain evidence="6">Zg-Y786</strain>
    </source>
</reference>
<feature type="region of interest" description="Disordered" evidence="4">
    <location>
        <begin position="128"/>
        <end position="149"/>
    </location>
</feature>
<name>A0ABS8GKQ0_9MICC</name>
<keyword evidence="7" id="KW-1185">Reference proteome</keyword>
<dbReference type="PROSITE" id="PS00041">
    <property type="entry name" value="HTH_ARAC_FAMILY_1"/>
    <property type="match status" value="1"/>
</dbReference>
<gene>
    <name evidence="6" type="ORF">LJ752_12830</name>
</gene>
<dbReference type="InterPro" id="IPR046532">
    <property type="entry name" value="DUF6597"/>
</dbReference>